<dbReference type="OrthoDB" id="8960711at2"/>
<accession>A0A1Q6A262</accession>
<evidence type="ECO:0000313" key="1">
    <source>
        <dbReference type="EMBL" id="OKS88100.1"/>
    </source>
</evidence>
<dbReference type="RefSeq" id="WP_074490647.1">
    <property type="nucleotide sequence ID" value="NZ_FPAM01000010.1"/>
</dbReference>
<dbReference type="Proteomes" id="UP000186720">
    <property type="component" value="Unassembled WGS sequence"/>
</dbReference>
<organism evidence="1 2">
    <name type="scientific">Mucilaginibacter polytrichastri</name>
    <dbReference type="NCBI Taxonomy" id="1302689"/>
    <lineage>
        <taxon>Bacteria</taxon>
        <taxon>Pseudomonadati</taxon>
        <taxon>Bacteroidota</taxon>
        <taxon>Sphingobacteriia</taxon>
        <taxon>Sphingobacteriales</taxon>
        <taxon>Sphingobacteriaceae</taxon>
        <taxon>Mucilaginibacter</taxon>
    </lineage>
</organism>
<evidence type="ECO:0000313" key="2">
    <source>
        <dbReference type="Proteomes" id="UP000186720"/>
    </source>
</evidence>
<proteinExistence type="predicted"/>
<dbReference type="STRING" id="1302689.RG47T_3564"/>
<comment type="caution">
    <text evidence="1">The sequence shown here is derived from an EMBL/GenBank/DDBJ whole genome shotgun (WGS) entry which is preliminary data.</text>
</comment>
<sequence>MNNSPSVFAKKTLTKKELANIRKNVSRSNFVEWLKHNYHAIRCYHAARPTNIDLYFDNGFRPSDLQKSFASFEILLKEIGYKGPVDVQETMELFEGKSNRFIYFILDDYDFIDLAPHYWIYGSEFMLCLAQNTAYHIKEHLRNTGTPTIFACDIPFSEIDDRELLSLHDRILDATGTIEQMRNNIFSNYSIIIEGHLDGAYISGHAHPTARVYDAHDSRYYTNHTQTCSRCAM</sequence>
<keyword evidence="2" id="KW-1185">Reference proteome</keyword>
<dbReference type="EMBL" id="MPPL01000001">
    <property type="protein sequence ID" value="OKS88100.1"/>
    <property type="molecule type" value="Genomic_DNA"/>
</dbReference>
<name>A0A1Q6A262_9SPHI</name>
<protein>
    <submittedName>
        <fullName evidence="1">Uncharacterized protein</fullName>
    </submittedName>
</protein>
<gene>
    <name evidence="1" type="ORF">RG47T_3564</name>
</gene>
<reference evidence="1 2" key="1">
    <citation type="submission" date="2016-11" db="EMBL/GenBank/DDBJ databases">
        <title>Whole Genome Sequencing of Mucilaginibacter polytrichastri RG4-7(T) isolated from the moss sample.</title>
        <authorList>
            <person name="Li Y."/>
        </authorList>
    </citation>
    <scope>NUCLEOTIDE SEQUENCE [LARGE SCALE GENOMIC DNA]</scope>
    <source>
        <strain evidence="1 2">RG4-7</strain>
    </source>
</reference>
<dbReference type="AlphaFoldDB" id="A0A1Q6A262"/>